<dbReference type="Gene3D" id="1.25.40.20">
    <property type="entry name" value="Ankyrin repeat-containing domain"/>
    <property type="match status" value="1"/>
</dbReference>
<dbReference type="Proteomes" id="UP000579812">
    <property type="component" value="Unassembled WGS sequence"/>
</dbReference>
<feature type="repeat" description="ANK" evidence="10">
    <location>
        <begin position="216"/>
        <end position="248"/>
    </location>
</feature>
<dbReference type="AlphaFoldDB" id="A0A7J6C3V0"/>
<dbReference type="SMART" id="SM00248">
    <property type="entry name" value="ANK"/>
    <property type="match status" value="10"/>
</dbReference>
<dbReference type="SMART" id="SM01332">
    <property type="entry name" value="Cyclin_C"/>
    <property type="match status" value="1"/>
</dbReference>
<dbReference type="InterPro" id="IPR051070">
    <property type="entry name" value="NF-kappa-B_inhibitor"/>
</dbReference>
<feature type="repeat" description="ANK" evidence="10">
    <location>
        <begin position="315"/>
        <end position="347"/>
    </location>
</feature>
<feature type="repeat" description="ANK" evidence="10">
    <location>
        <begin position="249"/>
        <end position="281"/>
    </location>
</feature>
<keyword evidence="6 10" id="KW-0040">ANK repeat</keyword>
<keyword evidence="16" id="KW-1185">Reference proteome</keyword>
<protein>
    <recommendedName>
        <fullName evidence="17">Cyclin-L1</fullName>
    </recommendedName>
</protein>
<evidence type="ECO:0000256" key="1">
    <source>
        <dbReference type="ARBA" id="ARBA00004324"/>
    </source>
</evidence>
<name>A0A7J6C3V0_9TELE</name>
<gene>
    <name evidence="15" type="ORF">G5714_018086</name>
</gene>
<dbReference type="InterPro" id="IPR004367">
    <property type="entry name" value="Cyclin_C-dom"/>
</dbReference>
<comment type="caution">
    <text evidence="15">The sequence shown here is derived from an EMBL/GenBank/DDBJ whole genome shotgun (WGS) entry which is preliminary data.</text>
</comment>
<keyword evidence="7 11" id="KW-0195">Cyclin</keyword>
<feature type="domain" description="Cyclin-like" evidence="13">
    <location>
        <begin position="480"/>
        <end position="582"/>
    </location>
</feature>
<evidence type="ECO:0000259" key="14">
    <source>
        <dbReference type="SMART" id="SM01332"/>
    </source>
</evidence>
<accession>A0A7J6C3V0</accession>
<proteinExistence type="inferred from homology"/>
<feature type="domain" description="Cyclin C-terminal" evidence="14">
    <location>
        <begin position="591"/>
        <end position="706"/>
    </location>
</feature>
<evidence type="ECO:0000256" key="7">
    <source>
        <dbReference type="ARBA" id="ARBA00023127"/>
    </source>
</evidence>
<feature type="compositionally biased region" description="Basic residues" evidence="12">
    <location>
        <begin position="785"/>
        <end position="810"/>
    </location>
</feature>
<feature type="compositionally biased region" description="Basic residues" evidence="12">
    <location>
        <begin position="925"/>
        <end position="942"/>
    </location>
</feature>
<dbReference type="GO" id="GO:0005829">
    <property type="term" value="C:cytosol"/>
    <property type="evidence" value="ECO:0007669"/>
    <property type="project" value="TreeGrafter"/>
</dbReference>
<dbReference type="PANTHER" id="PTHR46680:SF3">
    <property type="entry name" value="NF-KAPPA-B INHIBITOR CACTUS"/>
    <property type="match status" value="1"/>
</dbReference>
<dbReference type="SMART" id="SM00385">
    <property type="entry name" value="CYCLIN"/>
    <property type="match status" value="2"/>
</dbReference>
<feature type="repeat" description="ANK" evidence="10">
    <location>
        <begin position="282"/>
        <end position="314"/>
    </location>
</feature>
<dbReference type="GO" id="GO:0051059">
    <property type="term" value="F:NF-kappaB binding"/>
    <property type="evidence" value="ECO:0007669"/>
    <property type="project" value="TreeGrafter"/>
</dbReference>
<evidence type="ECO:0000313" key="15">
    <source>
        <dbReference type="EMBL" id="KAF4101654.1"/>
    </source>
</evidence>
<dbReference type="PROSITE" id="PS50088">
    <property type="entry name" value="ANK_REPEAT"/>
    <property type="match status" value="9"/>
</dbReference>
<dbReference type="Pfam" id="PF00134">
    <property type="entry name" value="Cyclin_N"/>
    <property type="match status" value="1"/>
</dbReference>
<dbReference type="SUPFAM" id="SSF48403">
    <property type="entry name" value="Ankyrin repeat"/>
    <property type="match status" value="1"/>
</dbReference>
<dbReference type="FunFam" id="1.10.472.10:FF:000014">
    <property type="entry name" value="cyclin-L1 isoform X1"/>
    <property type="match status" value="1"/>
</dbReference>
<evidence type="ECO:0000256" key="11">
    <source>
        <dbReference type="RuleBase" id="RU000383"/>
    </source>
</evidence>
<feature type="repeat" description="ANK" evidence="10">
    <location>
        <begin position="117"/>
        <end position="149"/>
    </location>
</feature>
<evidence type="ECO:0000256" key="6">
    <source>
        <dbReference type="ARBA" id="ARBA00023043"/>
    </source>
</evidence>
<feature type="compositionally biased region" description="Basic and acidic residues" evidence="12">
    <location>
        <begin position="876"/>
        <end position="898"/>
    </location>
</feature>
<feature type="compositionally biased region" description="Basic and acidic residues" evidence="12">
    <location>
        <begin position="753"/>
        <end position="762"/>
    </location>
</feature>
<dbReference type="Gene3D" id="1.10.472.10">
    <property type="entry name" value="Cyclin-like"/>
    <property type="match status" value="2"/>
</dbReference>
<reference evidence="15 16" key="1">
    <citation type="submission" date="2020-04" db="EMBL/GenBank/DDBJ databases">
        <title>Chromosome-level genome assembly of a cyprinid fish Onychostoma macrolepis by integration of Nanopore Sequencing, Bionano and Hi-C technology.</title>
        <authorList>
            <person name="Wang D."/>
        </authorList>
    </citation>
    <scope>NUCLEOTIDE SEQUENCE [LARGE SCALE GENOMIC DNA]</scope>
    <source>
        <strain evidence="15">SWU-2019</strain>
        <tissue evidence="15">Muscle</tissue>
    </source>
</reference>
<evidence type="ECO:0000256" key="12">
    <source>
        <dbReference type="SAM" id="MobiDB-lite"/>
    </source>
</evidence>
<feature type="repeat" description="ANK" evidence="10">
    <location>
        <begin position="150"/>
        <end position="182"/>
    </location>
</feature>
<evidence type="ECO:0008006" key="17">
    <source>
        <dbReference type="Google" id="ProtNLM"/>
    </source>
</evidence>
<keyword evidence="5" id="KW-0805">Transcription regulation</keyword>
<keyword evidence="4" id="KW-0677">Repeat</keyword>
<evidence type="ECO:0000256" key="9">
    <source>
        <dbReference type="ARBA" id="ARBA00023242"/>
    </source>
</evidence>
<dbReference type="GO" id="GO:0071356">
    <property type="term" value="P:cellular response to tumor necrosis factor"/>
    <property type="evidence" value="ECO:0007669"/>
    <property type="project" value="TreeGrafter"/>
</dbReference>
<feature type="compositionally biased region" description="Basic residues" evidence="12">
    <location>
        <begin position="818"/>
        <end position="834"/>
    </location>
</feature>
<evidence type="ECO:0000259" key="13">
    <source>
        <dbReference type="SMART" id="SM00385"/>
    </source>
</evidence>
<sequence length="942" mass="105461">MAHAGPEVYWRLLELHDSVSMGSVERKVRTAAGTRQWRIHRRPKPRNSFLDERRLHYAAWDGCLDQVKAMLEHGVPANCQDPYGWTAVHHASFKGHLMLIKFLLQTGQVEVNSQDFFSCTPLHRSCSGGNPETTNFLLQKGASHSARSSSGQTPLHLAAASGHLGTARVLLQHLASPNPQDFHKWTPLHWAVFGGWGDVAELLLDNGADVEGGKGVGMSPLQLAVLVGNEAGVRLLLHRGADANMRGPNGRTAMHLCACSGDKKILQQLLTGGAKVDVRDGDVASPLHLAARSGSRAVVHLLILNGAGLEDRDNLKMTPLHYSTLRDNVEAAKLLLHYGADVNAVERLGQTPLHLASERGHCKALKVLLDKGADPAIRSSWRETAEDVARAHSQLGVVQLLQQHQAVPTTAIMEASMATGPAANAPANSEGILIGDKVYSEVFLTIDNSLIPEENLSPTPSMQDGLDLYTETDLRILGCELIQAAGILLRLPQVAMATGQVLFHRFFYSKSFVKHSFEIVAMACVNLASKIEEAPRRIRDVINVFHHLRQLRGKRSPSPLILDQNYINTKNQVIKAERRVLKELGFCVHVKHPHKIIVMYLQVLECEKNQTLVQTAWNYMNDSLRTNVFVRFQAETIACACIYLAARVLQISLPSRPHWYLLFGATEEEIKDICVTTLKLYTRKKPNYELLEKEVDKRKVALQEAKLKAKGLNPDGTPALSTLGGFSPGSKPCSPNIMKADEKSPNPQMLKAMKKEPEDRPQGSKSPHNGLRKDSKLGRNSRSASRSHSRTRSRSRSRSPRRHYNNRRSHSGTYSSRSRSRSHSRSPSPRRHANHGPPSPLLPHLKSKQRSDDLHQHSRHSHKRKRSRSRSRSTSKPRERDRERERERDRDRGSSDLAKKHKHERSSGGHHRDRRERSRSYERSHKSKHHSSSHSSHSRHRR</sequence>
<feature type="compositionally biased region" description="Basic residues" evidence="12">
    <location>
        <begin position="857"/>
        <end position="875"/>
    </location>
</feature>
<dbReference type="GO" id="GO:0016607">
    <property type="term" value="C:nuclear speck"/>
    <property type="evidence" value="ECO:0007669"/>
    <property type="project" value="UniProtKB-SubCell"/>
</dbReference>
<evidence type="ECO:0000256" key="10">
    <source>
        <dbReference type="PROSITE-ProRule" id="PRU00023"/>
    </source>
</evidence>
<evidence type="ECO:0000256" key="8">
    <source>
        <dbReference type="ARBA" id="ARBA00023163"/>
    </source>
</evidence>
<feature type="compositionally biased region" description="Basic and acidic residues" evidence="12">
    <location>
        <begin position="915"/>
        <end position="924"/>
    </location>
</feature>
<feature type="domain" description="Cyclin-like" evidence="13">
    <location>
        <begin position="595"/>
        <end position="679"/>
    </location>
</feature>
<feature type="repeat" description="ANK" evidence="10">
    <location>
        <begin position="183"/>
        <end position="211"/>
    </location>
</feature>
<organism evidence="15 16">
    <name type="scientific">Onychostoma macrolepis</name>
    <dbReference type="NCBI Taxonomy" id="369639"/>
    <lineage>
        <taxon>Eukaryota</taxon>
        <taxon>Metazoa</taxon>
        <taxon>Chordata</taxon>
        <taxon>Craniata</taxon>
        <taxon>Vertebrata</taxon>
        <taxon>Euteleostomi</taxon>
        <taxon>Actinopterygii</taxon>
        <taxon>Neopterygii</taxon>
        <taxon>Teleostei</taxon>
        <taxon>Ostariophysi</taxon>
        <taxon>Cypriniformes</taxon>
        <taxon>Cyprinidae</taxon>
        <taxon>Acrossocheilinae</taxon>
        <taxon>Onychostoma</taxon>
    </lineage>
</organism>
<feature type="repeat" description="ANK" evidence="10">
    <location>
        <begin position="348"/>
        <end position="380"/>
    </location>
</feature>
<evidence type="ECO:0000256" key="4">
    <source>
        <dbReference type="ARBA" id="ARBA00022737"/>
    </source>
</evidence>
<dbReference type="CDD" id="cd20592">
    <property type="entry name" value="CYCLIN_CCNL1_rpt2"/>
    <property type="match status" value="1"/>
</dbReference>
<dbReference type="SUPFAM" id="SSF47954">
    <property type="entry name" value="Cyclin-like"/>
    <property type="match status" value="2"/>
</dbReference>
<comment type="similarity">
    <text evidence="3">Belongs to the cyclin family. Cyclin L subfamily.</text>
</comment>
<dbReference type="PANTHER" id="PTHR46680">
    <property type="entry name" value="NF-KAPPA-B INHIBITOR ALPHA"/>
    <property type="match status" value="1"/>
</dbReference>
<dbReference type="InterPro" id="IPR006671">
    <property type="entry name" value="Cyclin_N"/>
</dbReference>
<feature type="region of interest" description="Disordered" evidence="12">
    <location>
        <begin position="710"/>
        <end position="942"/>
    </location>
</feature>
<evidence type="ECO:0000256" key="5">
    <source>
        <dbReference type="ARBA" id="ARBA00023015"/>
    </source>
</evidence>
<dbReference type="PRINTS" id="PR01415">
    <property type="entry name" value="ANKYRIN"/>
</dbReference>
<evidence type="ECO:0000256" key="3">
    <source>
        <dbReference type="ARBA" id="ARBA00010589"/>
    </source>
</evidence>
<dbReference type="Pfam" id="PF12796">
    <property type="entry name" value="Ank_2"/>
    <property type="match status" value="4"/>
</dbReference>
<dbReference type="FunFam" id="1.10.472.10:FF:000016">
    <property type="entry name" value="cyclin-L1 isoform X1"/>
    <property type="match status" value="1"/>
</dbReference>
<feature type="compositionally biased region" description="Basic residues" evidence="12">
    <location>
        <begin position="899"/>
        <end position="914"/>
    </location>
</feature>
<evidence type="ECO:0000313" key="16">
    <source>
        <dbReference type="Proteomes" id="UP000579812"/>
    </source>
</evidence>
<dbReference type="InterPro" id="IPR002110">
    <property type="entry name" value="Ankyrin_rpt"/>
</dbReference>
<keyword evidence="8" id="KW-0804">Transcription</keyword>
<dbReference type="InterPro" id="IPR013763">
    <property type="entry name" value="Cyclin-like_dom"/>
</dbReference>
<dbReference type="InterPro" id="IPR036915">
    <property type="entry name" value="Cyclin-like_sf"/>
</dbReference>
<keyword evidence="9" id="KW-0539">Nucleus</keyword>
<dbReference type="PROSITE" id="PS50297">
    <property type="entry name" value="ANK_REP_REGION"/>
    <property type="match status" value="8"/>
</dbReference>
<evidence type="ECO:0000256" key="2">
    <source>
        <dbReference type="ARBA" id="ARBA00004642"/>
    </source>
</evidence>
<feature type="repeat" description="ANK" evidence="10">
    <location>
        <begin position="83"/>
        <end position="107"/>
    </location>
</feature>
<dbReference type="InterPro" id="IPR036770">
    <property type="entry name" value="Ankyrin_rpt-contain_sf"/>
</dbReference>
<comment type="subcellular location">
    <subcellularLocation>
        <location evidence="1">Nucleus speckle</location>
    </subcellularLocation>
    <subcellularLocation>
        <location evidence="2">Nucleus</location>
        <location evidence="2">Nucleoplasm</location>
    </subcellularLocation>
</comment>
<dbReference type="EMBL" id="JAAMOB010000018">
    <property type="protein sequence ID" value="KAF4101654.1"/>
    <property type="molecule type" value="Genomic_DNA"/>
</dbReference>